<dbReference type="CDD" id="cd05271">
    <property type="entry name" value="NDUFA9_like_SDR_a"/>
    <property type="match status" value="1"/>
</dbReference>
<organism evidence="7">
    <name type="scientific">Homalodisca liturata</name>
    <dbReference type="NCBI Taxonomy" id="320908"/>
    <lineage>
        <taxon>Eukaryota</taxon>
        <taxon>Metazoa</taxon>
        <taxon>Ecdysozoa</taxon>
        <taxon>Arthropoda</taxon>
        <taxon>Hexapoda</taxon>
        <taxon>Insecta</taxon>
        <taxon>Pterygota</taxon>
        <taxon>Neoptera</taxon>
        <taxon>Paraneoptera</taxon>
        <taxon>Hemiptera</taxon>
        <taxon>Auchenorrhyncha</taxon>
        <taxon>Membracoidea</taxon>
        <taxon>Cicadellidae</taxon>
        <taxon>Cicadellinae</taxon>
        <taxon>Proconiini</taxon>
        <taxon>Homalodisca</taxon>
    </lineage>
</organism>
<evidence type="ECO:0000256" key="5">
    <source>
        <dbReference type="ARBA" id="ARBA00046455"/>
    </source>
</evidence>
<evidence type="ECO:0000256" key="2">
    <source>
        <dbReference type="ARBA" id="ARBA00040720"/>
    </source>
</evidence>
<dbReference type="EMBL" id="GECU01029301">
    <property type="protein sequence ID" value="JAS78405.1"/>
    <property type="molecule type" value="Transcribed_RNA"/>
</dbReference>
<accession>A0A1B6HUU7</accession>
<gene>
    <name evidence="7" type="ORF">g.17285</name>
</gene>
<evidence type="ECO:0000256" key="4">
    <source>
        <dbReference type="ARBA" id="ARBA00043145"/>
    </source>
</evidence>
<dbReference type="Pfam" id="PF01370">
    <property type="entry name" value="Epimerase"/>
    <property type="match status" value="1"/>
</dbReference>
<protein>
    <recommendedName>
        <fullName evidence="2">NADH dehydrogenase [ubiquinone] 1 alpha subcomplex subunit 9, mitochondrial</fullName>
    </recommendedName>
    <alternativeName>
        <fullName evidence="4">Complex I-39kD</fullName>
    </alternativeName>
    <alternativeName>
        <fullName evidence="3">NADH-ubiquinone oxidoreductase 39 kDa subunit</fullName>
    </alternativeName>
</protein>
<evidence type="ECO:0000256" key="1">
    <source>
        <dbReference type="ARBA" id="ARBA00038501"/>
    </source>
</evidence>
<name>A0A1B6HUU7_9HEMI</name>
<dbReference type="GO" id="GO:0044877">
    <property type="term" value="F:protein-containing complex binding"/>
    <property type="evidence" value="ECO:0007669"/>
    <property type="project" value="TreeGrafter"/>
</dbReference>
<reference evidence="7" key="1">
    <citation type="submission" date="2015-11" db="EMBL/GenBank/DDBJ databases">
        <title>De novo transcriptome assembly of four potential Pierce s Disease insect vectors from Arizona vineyards.</title>
        <authorList>
            <person name="Tassone E.E."/>
        </authorList>
    </citation>
    <scope>NUCLEOTIDE SEQUENCE</scope>
</reference>
<dbReference type="Gene3D" id="3.40.50.720">
    <property type="entry name" value="NAD(P)-binding Rossmann-like Domain"/>
    <property type="match status" value="1"/>
</dbReference>
<dbReference type="SUPFAM" id="SSF51735">
    <property type="entry name" value="NAD(P)-binding Rossmann-fold domains"/>
    <property type="match status" value="1"/>
</dbReference>
<evidence type="ECO:0000259" key="6">
    <source>
        <dbReference type="Pfam" id="PF01370"/>
    </source>
</evidence>
<dbReference type="InterPro" id="IPR001509">
    <property type="entry name" value="Epimerase_deHydtase"/>
</dbReference>
<dbReference type="InterPro" id="IPR036291">
    <property type="entry name" value="NAD(P)-bd_dom_sf"/>
</dbReference>
<comment type="subunit">
    <text evidence="5">Complex I is composed of 45 different subunits. This a component of the hydrophobic protein fraction. Interacts with BLOC1S1. Interacts with SLC2A4. Interacts with CLOCK. Interacts with RAB5IF.</text>
</comment>
<sequence>MLFLFLTPVIIQGQCATLKYRIFSILPLENSPYFIGSNILPALTAGVQNASYSTDSDVHPIKNASLPALKRGTGGRSSFNGVVATVFGASGFLGRYVCNKLGKVGSQLIIPYRGDHYDVLRLKLCGDLGQVLFQTFDPKDMDSYRKCIKYSNVVINLIGRDWETKNYTYHDVNVKIPRTLAKLCKEAGVEKFIHISHLNAAERPEPHMLKEGSKFLATKWEGEQAVREEFPGAIIFKPSDIYGSEDRFLRSYAHFWRHTIHWLPMWKKGEHTIKQPVFVSDVAAGISAVCKERDTIGQTYQAVGPKRYLLSDLVDYFHSVMRKDKKNWGYWRYDMRFDPFFKMRVMATEMMPGTPIASLGFDKLERECISDCVVPGVPTLEDLGVTLTQLEDQVPWELKMYRAFNYYEEQEGEFETPIPPPAVP</sequence>
<dbReference type="InterPro" id="IPR051207">
    <property type="entry name" value="ComplexI_NDUFA9_subunit"/>
</dbReference>
<dbReference type="AlphaFoldDB" id="A0A1B6HUU7"/>
<evidence type="ECO:0000313" key="7">
    <source>
        <dbReference type="EMBL" id="JAS78405.1"/>
    </source>
</evidence>
<proteinExistence type="inferred from homology"/>
<comment type="similarity">
    <text evidence="1">Belongs to the complex I NDUFA9 subunit family.</text>
</comment>
<feature type="domain" description="NAD-dependent epimerase/dehydratase" evidence="6">
    <location>
        <begin position="85"/>
        <end position="297"/>
    </location>
</feature>
<dbReference type="PANTHER" id="PTHR12126:SF11">
    <property type="entry name" value="NADH DEHYDROGENASE [UBIQUINONE] 1 ALPHA SUBCOMPLEX SUBUNIT 9, MITOCHONDRIAL"/>
    <property type="match status" value="1"/>
</dbReference>
<dbReference type="PANTHER" id="PTHR12126">
    <property type="entry name" value="NADH-UBIQUINONE OXIDOREDUCTASE 39 KDA SUBUNIT-RELATED"/>
    <property type="match status" value="1"/>
</dbReference>
<dbReference type="GO" id="GO:0005739">
    <property type="term" value="C:mitochondrion"/>
    <property type="evidence" value="ECO:0007669"/>
    <property type="project" value="TreeGrafter"/>
</dbReference>
<evidence type="ECO:0000256" key="3">
    <source>
        <dbReference type="ARBA" id="ARBA00042000"/>
    </source>
</evidence>